<organism evidence="2 3">
    <name type="scientific">Massarina eburnea CBS 473.64</name>
    <dbReference type="NCBI Taxonomy" id="1395130"/>
    <lineage>
        <taxon>Eukaryota</taxon>
        <taxon>Fungi</taxon>
        <taxon>Dikarya</taxon>
        <taxon>Ascomycota</taxon>
        <taxon>Pezizomycotina</taxon>
        <taxon>Dothideomycetes</taxon>
        <taxon>Pleosporomycetidae</taxon>
        <taxon>Pleosporales</taxon>
        <taxon>Massarineae</taxon>
        <taxon>Massarinaceae</taxon>
        <taxon>Massarina</taxon>
    </lineage>
</organism>
<dbReference type="OrthoDB" id="1367865at2759"/>
<evidence type="ECO:0000256" key="1">
    <source>
        <dbReference type="SAM" id="SignalP"/>
    </source>
</evidence>
<feature type="chain" id="PRO_5025466588" evidence="1">
    <location>
        <begin position="20"/>
        <end position="125"/>
    </location>
</feature>
<evidence type="ECO:0000313" key="2">
    <source>
        <dbReference type="EMBL" id="KAF2642379.1"/>
    </source>
</evidence>
<protein>
    <submittedName>
        <fullName evidence="2">Uncharacterized protein</fullName>
    </submittedName>
</protein>
<keyword evidence="1" id="KW-0732">Signal</keyword>
<sequence>MGVKTTVLFFAVQLEQAFSDPWLPTIESDWQKDNITAKWATGHPKQWIDSGAKFIYSDEVVHSASSSADNKYIAILSNKGIGSFDYQHLNVSHLHCDGEDTRESYRVRIAKAPGAGYDVLVSTRP</sequence>
<dbReference type="Proteomes" id="UP000799753">
    <property type="component" value="Unassembled WGS sequence"/>
</dbReference>
<feature type="signal peptide" evidence="1">
    <location>
        <begin position="1"/>
        <end position="19"/>
    </location>
</feature>
<keyword evidence="3" id="KW-1185">Reference proteome</keyword>
<gene>
    <name evidence="2" type="ORF">P280DRAFT_264102</name>
</gene>
<proteinExistence type="predicted"/>
<dbReference type="EMBL" id="MU006781">
    <property type="protein sequence ID" value="KAF2642379.1"/>
    <property type="molecule type" value="Genomic_DNA"/>
</dbReference>
<accession>A0A6A6S3I0</accession>
<evidence type="ECO:0000313" key="3">
    <source>
        <dbReference type="Proteomes" id="UP000799753"/>
    </source>
</evidence>
<reference evidence="2" key="1">
    <citation type="journal article" date="2020" name="Stud. Mycol.">
        <title>101 Dothideomycetes genomes: a test case for predicting lifestyles and emergence of pathogens.</title>
        <authorList>
            <person name="Haridas S."/>
            <person name="Albert R."/>
            <person name="Binder M."/>
            <person name="Bloem J."/>
            <person name="Labutti K."/>
            <person name="Salamov A."/>
            <person name="Andreopoulos B."/>
            <person name="Baker S."/>
            <person name="Barry K."/>
            <person name="Bills G."/>
            <person name="Bluhm B."/>
            <person name="Cannon C."/>
            <person name="Castanera R."/>
            <person name="Culley D."/>
            <person name="Daum C."/>
            <person name="Ezra D."/>
            <person name="Gonzalez J."/>
            <person name="Henrissat B."/>
            <person name="Kuo A."/>
            <person name="Liang C."/>
            <person name="Lipzen A."/>
            <person name="Lutzoni F."/>
            <person name="Magnuson J."/>
            <person name="Mondo S."/>
            <person name="Nolan M."/>
            <person name="Ohm R."/>
            <person name="Pangilinan J."/>
            <person name="Park H.-J."/>
            <person name="Ramirez L."/>
            <person name="Alfaro M."/>
            <person name="Sun H."/>
            <person name="Tritt A."/>
            <person name="Yoshinaga Y."/>
            <person name="Zwiers L.-H."/>
            <person name="Turgeon B."/>
            <person name="Goodwin S."/>
            <person name="Spatafora J."/>
            <person name="Crous P."/>
            <person name="Grigoriev I."/>
        </authorList>
    </citation>
    <scope>NUCLEOTIDE SEQUENCE</scope>
    <source>
        <strain evidence="2">CBS 473.64</strain>
    </source>
</reference>
<name>A0A6A6S3I0_9PLEO</name>
<dbReference type="AlphaFoldDB" id="A0A6A6S3I0"/>